<feature type="compositionally biased region" description="Low complexity" evidence="6">
    <location>
        <begin position="743"/>
        <end position="753"/>
    </location>
</feature>
<keyword evidence="3" id="KW-0645">Protease</keyword>
<evidence type="ECO:0000256" key="6">
    <source>
        <dbReference type="SAM" id="MobiDB-lite"/>
    </source>
</evidence>
<proteinExistence type="inferred from homology"/>
<feature type="region of interest" description="Disordered" evidence="6">
    <location>
        <begin position="526"/>
        <end position="570"/>
    </location>
</feature>
<evidence type="ECO:0000256" key="2">
    <source>
        <dbReference type="ARBA" id="ARBA00022553"/>
    </source>
</evidence>
<keyword evidence="5" id="KW-0378">Hydrolase</keyword>
<dbReference type="InterPro" id="IPR051947">
    <property type="entry name" value="Sentrin-specific_protease"/>
</dbReference>
<feature type="region of interest" description="Disordered" evidence="6">
    <location>
        <begin position="1"/>
        <end position="105"/>
    </location>
</feature>
<dbReference type="AlphaFoldDB" id="A0A9P5V9T6"/>
<dbReference type="Gene3D" id="3.40.395.10">
    <property type="entry name" value="Adenoviral Proteinase, Chain A"/>
    <property type="match status" value="1"/>
</dbReference>
<sequence length="796" mass="87391">MTESTTIGMSAPKSPRMNRSTHQMESVHPLAQAPHADSSSMAATAKKQAKGVPIQVPTNQRRLSNFSVMKSNRALVTGHRDGGSTSSRRKSSVSSQGHQSPPFIAHKDDYDIIGTLPGFEAESNRLAKGKLRLGVEETLPETIEENEDHTPVKRKLSYTKRDHSISEASSTAISGPFPKRRKGSFSLDSLSRLGGLSKITPPSPPSTASHTPESVQSPSDYLTKHAVGSPRSTSGNWPQIAVTSVRVGPKTEFLTNGITVQFGFDRLALTIKRNCTRIPHTDLKLVEYYTGSAVKVIQLVTHRKLPDSSILAQYYDPAMHSGKARKITLYTEASSSLILDNCAYLKQKGVETKPLSMDAAEKILNANNYRMSPARPPEQSEETLFVFPYSTSPKTKSIAVRAEDVLRLGDGEFLNDTIIEFGLKYALTNMELKNKALSDQVYIFNTFFYQRLLSKPAKGATSSYNSIKSWTAKVDIFSKKYIIVPIHENLHWYLVVIVNPGLLLQMAETIEQSKVTVAPIRSDSGLLPQSADNSGCGNVSSPGSDAKTPPSGDDMDVDAETSPSPKAGRATAEEKPYILCLDSLGGTHPTVFKVLRSYLQQELLAKKGLEMALTTKEIAGKYSSKCPKQENLWDCGVYLLHYAEVFLRNPSGLLDSIQSKSDDKTTWATSELSTKREKYREIILTLKQGYKAYQISQEFIEDFKEKSKEKSTTTDPARRSSDGSPAQEAADSKELLMRKEKSVSPSGESSESGGEAEGVGGNNRRLSNDCGDRSGDDDAILAEKPDQELRKMDPEL</sequence>
<dbReference type="GO" id="GO:0070139">
    <property type="term" value="F:SUMO-specific endopeptidase activity"/>
    <property type="evidence" value="ECO:0007669"/>
    <property type="project" value="TreeGrafter"/>
</dbReference>
<comment type="similarity">
    <text evidence="1">Belongs to the peptidase C48 family.</text>
</comment>
<evidence type="ECO:0000256" key="1">
    <source>
        <dbReference type="ARBA" id="ARBA00005234"/>
    </source>
</evidence>
<dbReference type="InterPro" id="IPR003653">
    <property type="entry name" value="Peptidase_C48_C"/>
</dbReference>
<name>A0A9P5V9T6_9FUNG</name>
<gene>
    <name evidence="8" type="ORF">BG015_009137</name>
</gene>
<comment type="caution">
    <text evidence="8">The sequence shown here is derived from an EMBL/GenBank/DDBJ whole genome shotgun (WGS) entry which is preliminary data.</text>
</comment>
<feature type="compositionally biased region" description="Polar residues" evidence="6">
    <location>
        <begin position="530"/>
        <end position="543"/>
    </location>
</feature>
<organism evidence="8 9">
    <name type="scientific">Linnemannia schmuckeri</name>
    <dbReference type="NCBI Taxonomy" id="64567"/>
    <lineage>
        <taxon>Eukaryota</taxon>
        <taxon>Fungi</taxon>
        <taxon>Fungi incertae sedis</taxon>
        <taxon>Mucoromycota</taxon>
        <taxon>Mortierellomycotina</taxon>
        <taxon>Mortierellomycetes</taxon>
        <taxon>Mortierellales</taxon>
        <taxon>Mortierellaceae</taxon>
        <taxon>Linnemannia</taxon>
    </lineage>
</organism>
<feature type="region of interest" description="Disordered" evidence="6">
    <location>
        <begin position="194"/>
        <end position="235"/>
    </location>
</feature>
<feature type="region of interest" description="Disordered" evidence="6">
    <location>
        <begin position="142"/>
        <end position="181"/>
    </location>
</feature>
<dbReference type="PANTHER" id="PTHR46896:SF3">
    <property type="entry name" value="FI06413P-RELATED"/>
    <property type="match status" value="1"/>
</dbReference>
<dbReference type="PANTHER" id="PTHR46896">
    <property type="entry name" value="SENTRIN-SPECIFIC PROTEASE"/>
    <property type="match status" value="1"/>
</dbReference>
<evidence type="ECO:0000256" key="4">
    <source>
        <dbReference type="ARBA" id="ARBA00022786"/>
    </source>
</evidence>
<keyword evidence="9" id="KW-1185">Reference proteome</keyword>
<protein>
    <recommendedName>
        <fullName evidence="7">Ubiquitin-like protease family profile domain-containing protein</fullName>
    </recommendedName>
</protein>
<feature type="region of interest" description="Disordered" evidence="6">
    <location>
        <begin position="704"/>
        <end position="796"/>
    </location>
</feature>
<evidence type="ECO:0000256" key="3">
    <source>
        <dbReference type="ARBA" id="ARBA00022670"/>
    </source>
</evidence>
<keyword evidence="2" id="KW-0597">Phosphoprotein</keyword>
<dbReference type="PROSITE" id="PS50600">
    <property type="entry name" value="ULP_PROTEASE"/>
    <property type="match status" value="1"/>
</dbReference>
<feature type="compositionally biased region" description="Polar residues" evidence="6">
    <location>
        <begin position="56"/>
        <end position="70"/>
    </location>
</feature>
<feature type="compositionally biased region" description="Low complexity" evidence="6">
    <location>
        <begin position="194"/>
        <end position="214"/>
    </location>
</feature>
<evidence type="ECO:0000256" key="5">
    <source>
        <dbReference type="ARBA" id="ARBA00022801"/>
    </source>
</evidence>
<dbReference type="GO" id="GO:0005737">
    <property type="term" value="C:cytoplasm"/>
    <property type="evidence" value="ECO:0007669"/>
    <property type="project" value="TreeGrafter"/>
</dbReference>
<accession>A0A9P5V9T6</accession>
<feature type="domain" description="Ubiquitin-like protease family profile" evidence="7">
    <location>
        <begin position="398"/>
        <end position="646"/>
    </location>
</feature>
<feature type="compositionally biased region" description="Basic and acidic residues" evidence="6">
    <location>
        <begin position="704"/>
        <end position="721"/>
    </location>
</feature>
<dbReference type="GO" id="GO:0016926">
    <property type="term" value="P:protein desumoylation"/>
    <property type="evidence" value="ECO:0007669"/>
    <property type="project" value="TreeGrafter"/>
</dbReference>
<dbReference type="GO" id="GO:0006508">
    <property type="term" value="P:proteolysis"/>
    <property type="evidence" value="ECO:0007669"/>
    <property type="project" value="UniProtKB-KW"/>
</dbReference>
<feature type="compositionally biased region" description="Basic and acidic residues" evidence="6">
    <location>
        <begin position="766"/>
        <end position="796"/>
    </location>
</feature>
<feature type="compositionally biased region" description="Basic and acidic residues" evidence="6">
    <location>
        <begin position="730"/>
        <end position="742"/>
    </location>
</feature>
<keyword evidence="4" id="KW-0833">Ubl conjugation pathway</keyword>
<reference evidence="8" key="1">
    <citation type="journal article" date="2020" name="Fungal Divers.">
        <title>Resolving the Mortierellaceae phylogeny through synthesis of multi-gene phylogenetics and phylogenomics.</title>
        <authorList>
            <person name="Vandepol N."/>
            <person name="Liber J."/>
            <person name="Desiro A."/>
            <person name="Na H."/>
            <person name="Kennedy M."/>
            <person name="Barry K."/>
            <person name="Grigoriev I.V."/>
            <person name="Miller A.N."/>
            <person name="O'Donnell K."/>
            <person name="Stajich J.E."/>
            <person name="Bonito G."/>
        </authorList>
    </citation>
    <scope>NUCLEOTIDE SEQUENCE</scope>
    <source>
        <strain evidence="8">NRRL 6426</strain>
    </source>
</reference>
<dbReference type="InterPro" id="IPR038765">
    <property type="entry name" value="Papain-like_cys_pep_sf"/>
</dbReference>
<dbReference type="OrthoDB" id="442460at2759"/>
<evidence type="ECO:0000259" key="7">
    <source>
        <dbReference type="PROSITE" id="PS50600"/>
    </source>
</evidence>
<dbReference type="EMBL" id="JAAAUQ010000575">
    <property type="protein sequence ID" value="KAF9149085.1"/>
    <property type="molecule type" value="Genomic_DNA"/>
</dbReference>
<evidence type="ECO:0000313" key="8">
    <source>
        <dbReference type="EMBL" id="KAF9149085.1"/>
    </source>
</evidence>
<dbReference type="Proteomes" id="UP000748756">
    <property type="component" value="Unassembled WGS sequence"/>
</dbReference>
<dbReference type="GO" id="GO:0005634">
    <property type="term" value="C:nucleus"/>
    <property type="evidence" value="ECO:0007669"/>
    <property type="project" value="TreeGrafter"/>
</dbReference>
<dbReference type="Pfam" id="PF02902">
    <property type="entry name" value="Peptidase_C48"/>
    <property type="match status" value="1"/>
</dbReference>
<dbReference type="SUPFAM" id="SSF54001">
    <property type="entry name" value="Cysteine proteinases"/>
    <property type="match status" value="1"/>
</dbReference>
<evidence type="ECO:0000313" key="9">
    <source>
        <dbReference type="Proteomes" id="UP000748756"/>
    </source>
</evidence>